<evidence type="ECO:0000313" key="2">
    <source>
        <dbReference type="EMBL" id="KAK2195862.1"/>
    </source>
</evidence>
<evidence type="ECO:0000259" key="1">
    <source>
        <dbReference type="PROSITE" id="PS51644"/>
    </source>
</evidence>
<comment type="caution">
    <text evidence="2">The sequence shown here is derived from an EMBL/GenBank/DDBJ whole genome shotgun (WGS) entry which is preliminary data.</text>
</comment>
<dbReference type="RefSeq" id="XP_067802705.1">
    <property type="nucleotide sequence ID" value="XM_067947483.1"/>
</dbReference>
<dbReference type="PROSITE" id="PS51644">
    <property type="entry name" value="HTH_OST"/>
    <property type="match status" value="1"/>
</dbReference>
<name>A0AAD9PJB7_9APIC</name>
<dbReference type="InterPro" id="IPR025677">
    <property type="entry name" value="OST-HTH-assoc_dom"/>
</dbReference>
<dbReference type="Proteomes" id="UP001214638">
    <property type="component" value="Unassembled WGS sequence"/>
</dbReference>
<reference evidence="2" key="1">
    <citation type="journal article" date="2023" name="Nat. Microbiol.">
        <title>Babesia duncani multi-omics identifies virulence factors and drug targets.</title>
        <authorList>
            <person name="Singh P."/>
            <person name="Lonardi S."/>
            <person name="Liang Q."/>
            <person name="Vydyam P."/>
            <person name="Khabirova E."/>
            <person name="Fang T."/>
            <person name="Gihaz S."/>
            <person name="Thekkiniath J."/>
            <person name="Munshi M."/>
            <person name="Abel S."/>
            <person name="Ciampossin L."/>
            <person name="Batugedara G."/>
            <person name="Gupta M."/>
            <person name="Lu X.M."/>
            <person name="Lenz T."/>
            <person name="Chakravarty S."/>
            <person name="Cornillot E."/>
            <person name="Hu Y."/>
            <person name="Ma W."/>
            <person name="Gonzalez L.M."/>
            <person name="Sanchez S."/>
            <person name="Estrada K."/>
            <person name="Sanchez-Flores A."/>
            <person name="Montero E."/>
            <person name="Harb O.S."/>
            <person name="Le Roch K.G."/>
            <person name="Mamoun C.B."/>
        </authorList>
    </citation>
    <scope>NUCLEOTIDE SEQUENCE</scope>
    <source>
        <strain evidence="2">WA1</strain>
    </source>
</reference>
<dbReference type="InterPro" id="IPR025605">
    <property type="entry name" value="OST-HTH/LOTUS_dom"/>
</dbReference>
<proteinExistence type="predicted"/>
<dbReference type="InterPro" id="IPR041966">
    <property type="entry name" value="LOTUS-like"/>
</dbReference>
<dbReference type="Pfam" id="PF14418">
    <property type="entry name" value="OHA"/>
    <property type="match status" value="1"/>
</dbReference>
<dbReference type="AlphaFoldDB" id="A0AAD9PJB7"/>
<accession>A0AAD9PJB7</accession>
<evidence type="ECO:0000313" key="3">
    <source>
        <dbReference type="Proteomes" id="UP001214638"/>
    </source>
</evidence>
<dbReference type="KEGG" id="bdw:94336758"/>
<gene>
    <name evidence="2" type="ORF">BdWA1_002460</name>
</gene>
<keyword evidence="3" id="KW-1185">Reference proteome</keyword>
<organism evidence="2 3">
    <name type="scientific">Babesia duncani</name>
    <dbReference type="NCBI Taxonomy" id="323732"/>
    <lineage>
        <taxon>Eukaryota</taxon>
        <taxon>Sar</taxon>
        <taxon>Alveolata</taxon>
        <taxon>Apicomplexa</taxon>
        <taxon>Aconoidasida</taxon>
        <taxon>Piroplasmida</taxon>
        <taxon>Babesiidae</taxon>
        <taxon>Babesia</taxon>
    </lineage>
</organism>
<dbReference type="GeneID" id="94336758"/>
<dbReference type="Gene3D" id="3.30.420.610">
    <property type="entry name" value="LOTUS domain-like"/>
    <property type="match status" value="1"/>
</dbReference>
<feature type="domain" description="HTH OST-type" evidence="1">
    <location>
        <begin position="406"/>
        <end position="483"/>
    </location>
</feature>
<dbReference type="EMBL" id="JALLKP010000003">
    <property type="protein sequence ID" value="KAK2195862.1"/>
    <property type="molecule type" value="Genomic_DNA"/>
</dbReference>
<sequence>MKTRSYGPSRPNVNKDYRLNKNRKTIVYHTRGTHLEHSSTIATSATILDFILGTSKESTGSYKSSRESTKHIQQWSNLSHPGDKGNDADNFWRRFANFELRMQRGQTQHSDKSNSGLWNNSINDEKETDVSFITETLNSFNRDDFKSMGIPESGLGDFLIPVDYAVPERRGGLTWVETKAGVSMPSVEGSWLDMMVRNLINAPHALKAFFLRLARSLHEAIIFLYKEGIKPYLGDIANQMKRAVADNFWSAAEVAFVSLQCIGVMILKLELRVRGEMGWVVYLCEEPNDFIGFVDTHNIIDPFTPVHWRALTNFAVGLMTNSNASSDSNIPTFTGGRYAFAEKLKDDVKIFKDMRLGRVVHLVQLGIYSGVLVYAQRILLPISACAKSTMEFFPKAKEYNNPICKNSKEVLRIIGLLVNNHKEGLVLAQLKQQFIQRFNKELCPMLFGYNKLQNLLLSHPFSRYYHLYVPRDSPHRTHILSKMYPIPNGSIPFEQSKLDYDASKFEAPIEEWDDCITNEYLIDDLPVEIRKVVEPFYYGNPEPRKTHYDFYSRFLSTKSRFLETNFPHYALRSLYNNNRIGHITHLPSICARKAGCGLDFKLVANIFYGT</sequence>
<protein>
    <submittedName>
        <fullName evidence="2">Bifunctional OST-HTH-LOTUS domain/OST-HTH associated domain/LOTUS-like domain</fullName>
    </submittedName>
</protein>
<dbReference type="Pfam" id="PF12872">
    <property type="entry name" value="OST-HTH"/>
    <property type="match status" value="1"/>
</dbReference>